<sequence>MLNPMRFRLTPDQLAAALSIAGLEPGSRSTLPLKTPPHDPAAALRDTELLEEDGRLTEAATGALRIAADPVHTVAITTNRAGQNNWTAALLLRRDEDDTFVMQTGTGDSGFDFAIVPDLTQATVLVDELLDLTSYGPGSSSPPIDLDLIAFATLLAAADATQEARLAGGPGRDIAPEPPDLRALELEEQLAEGLASGDTRWALPAAQGAAPVSLTAAAGRMSAGLARLALLGLVRLEGLGTYRFTDAGTAVARSFGQLLTTGSIAVFTDAATERAALTHFTVFRSSFTTRFAFWRGLATRNPHVELFETTAEVALRLVGQIMDPAVVTPFAGDIPAVDAASVPEEVVPEVAERGGEPAWHPTHQVPDNGMPAWATPDPTRPPVARIDPRVELQILDRTGEWAHIACNNGWTAWVDGRAIEPLAATATASWHPTHRVPEGGLDAWPSPDPGLGPITSIDPGVELQILDRAGDWAHIACNNGWTAWVDGRAIQPLTLPGAPSTSTEDRCD</sequence>
<organism evidence="1 2">
    <name type="scientific">Nocardia vinacea</name>
    <dbReference type="NCBI Taxonomy" id="96468"/>
    <lineage>
        <taxon>Bacteria</taxon>
        <taxon>Bacillati</taxon>
        <taxon>Actinomycetota</taxon>
        <taxon>Actinomycetes</taxon>
        <taxon>Mycobacteriales</taxon>
        <taxon>Nocardiaceae</taxon>
        <taxon>Nocardia</taxon>
    </lineage>
</organism>
<reference evidence="1" key="1">
    <citation type="submission" date="2022-10" db="EMBL/GenBank/DDBJ databases">
        <title>The complete genomes of actinobacterial strains from the NBC collection.</title>
        <authorList>
            <person name="Joergensen T.S."/>
            <person name="Alvarez Arevalo M."/>
            <person name="Sterndorff E.B."/>
            <person name="Faurdal D."/>
            <person name="Vuksanovic O."/>
            <person name="Mourched A.-S."/>
            <person name="Charusanti P."/>
            <person name="Shaw S."/>
            <person name="Blin K."/>
            <person name="Weber T."/>
        </authorList>
    </citation>
    <scope>NUCLEOTIDE SEQUENCE</scope>
    <source>
        <strain evidence="1">NBC_01482</strain>
    </source>
</reference>
<dbReference type="Proteomes" id="UP001432062">
    <property type="component" value="Chromosome"/>
</dbReference>
<dbReference type="RefSeq" id="WP_329414015.1">
    <property type="nucleotide sequence ID" value="NZ_CP109441.1"/>
</dbReference>
<evidence type="ECO:0000313" key="2">
    <source>
        <dbReference type="Proteomes" id="UP001432062"/>
    </source>
</evidence>
<gene>
    <name evidence="1" type="ORF">OG563_15335</name>
</gene>
<keyword evidence="2" id="KW-1185">Reference proteome</keyword>
<accession>A0ABZ1Z5Y1</accession>
<dbReference type="EMBL" id="CP109441">
    <property type="protein sequence ID" value="WUV49461.1"/>
    <property type="molecule type" value="Genomic_DNA"/>
</dbReference>
<name>A0ABZ1Z5Y1_9NOCA</name>
<protein>
    <submittedName>
        <fullName evidence="1">Uncharacterized protein</fullName>
    </submittedName>
</protein>
<evidence type="ECO:0000313" key="1">
    <source>
        <dbReference type="EMBL" id="WUV49461.1"/>
    </source>
</evidence>
<proteinExistence type="predicted"/>